<dbReference type="OrthoDB" id="442275at2759"/>
<evidence type="ECO:0000313" key="2">
    <source>
        <dbReference type="Proteomes" id="UP000601435"/>
    </source>
</evidence>
<feature type="non-terminal residue" evidence="1">
    <location>
        <position position="159"/>
    </location>
</feature>
<protein>
    <submittedName>
        <fullName evidence="1">Uncharacterized protein</fullName>
    </submittedName>
</protein>
<reference evidence="1" key="1">
    <citation type="submission" date="2021-02" db="EMBL/GenBank/DDBJ databases">
        <authorList>
            <person name="Dougan E. K."/>
            <person name="Rhodes N."/>
            <person name="Thang M."/>
            <person name="Chan C."/>
        </authorList>
    </citation>
    <scope>NUCLEOTIDE SEQUENCE</scope>
</reference>
<name>A0A812N6N5_9DINO</name>
<proteinExistence type="predicted"/>
<comment type="caution">
    <text evidence="1">The sequence shown here is derived from an EMBL/GenBank/DDBJ whole genome shotgun (WGS) entry which is preliminary data.</text>
</comment>
<feature type="non-terminal residue" evidence="1">
    <location>
        <position position="1"/>
    </location>
</feature>
<evidence type="ECO:0000313" key="1">
    <source>
        <dbReference type="EMBL" id="CAE7301342.1"/>
    </source>
</evidence>
<dbReference type="AlphaFoldDB" id="A0A812N6N5"/>
<dbReference type="EMBL" id="CAJNJA010012629">
    <property type="protein sequence ID" value="CAE7301342.1"/>
    <property type="molecule type" value="Genomic_DNA"/>
</dbReference>
<organism evidence="1 2">
    <name type="scientific">Symbiodinium necroappetens</name>
    <dbReference type="NCBI Taxonomy" id="1628268"/>
    <lineage>
        <taxon>Eukaryota</taxon>
        <taxon>Sar</taxon>
        <taxon>Alveolata</taxon>
        <taxon>Dinophyceae</taxon>
        <taxon>Suessiales</taxon>
        <taxon>Symbiodiniaceae</taxon>
        <taxon>Symbiodinium</taxon>
    </lineage>
</organism>
<accession>A0A812N6N5</accession>
<keyword evidence="2" id="KW-1185">Reference proteome</keyword>
<dbReference type="Proteomes" id="UP000601435">
    <property type="component" value="Unassembled WGS sequence"/>
</dbReference>
<sequence>EMKESAQQVFDGWGSTKRMSTVMAAMEELPKRVGEDMHKMVSHVVDSVQTEINEVREVIRDESDEKVTGSTKVVRHLEVIPTMVVNLLESRVEKAKAEVKKKVGGMILQLSAIQETNENDEELAEQMQVMSSEVAQIAGAAVEAATQECRAHASQQLDI</sequence>
<gene>
    <name evidence="1" type="ORF">SNEC2469_LOCUS7442</name>
</gene>